<comment type="caution">
    <text evidence="7">The sequence shown here is derived from an EMBL/GenBank/DDBJ whole genome shotgun (WGS) entry which is preliminary data.</text>
</comment>
<name>A0ABD2A375_VESSQ</name>
<feature type="signal peptide" evidence="6">
    <location>
        <begin position="1"/>
        <end position="25"/>
    </location>
</feature>
<dbReference type="Pfam" id="PF08259">
    <property type="entry name" value="Periviscerokin"/>
    <property type="match status" value="1"/>
</dbReference>
<keyword evidence="4" id="KW-0527">Neuropeptide</keyword>
<proteinExistence type="predicted"/>
<evidence type="ECO:0000313" key="7">
    <source>
        <dbReference type="EMBL" id="KAL2715061.1"/>
    </source>
</evidence>
<evidence type="ECO:0000256" key="4">
    <source>
        <dbReference type="ARBA" id="ARBA00023320"/>
    </source>
</evidence>
<dbReference type="InterPro" id="IPR013231">
    <property type="entry name" value="Periviscerokinin"/>
</dbReference>
<evidence type="ECO:0000256" key="5">
    <source>
        <dbReference type="SAM" id="MobiDB-lite"/>
    </source>
</evidence>
<protein>
    <submittedName>
        <fullName evidence="7">CAPA peptides-like</fullName>
    </submittedName>
</protein>
<keyword evidence="8" id="KW-1185">Reference proteome</keyword>
<evidence type="ECO:0000256" key="2">
    <source>
        <dbReference type="ARBA" id="ARBA00022525"/>
    </source>
</evidence>
<feature type="chain" id="PRO_5044831871" evidence="6">
    <location>
        <begin position="26"/>
        <end position="223"/>
    </location>
</feature>
<keyword evidence="2" id="KW-0964">Secreted</keyword>
<gene>
    <name evidence="7" type="ORF">V1478_014759</name>
</gene>
<evidence type="ECO:0000256" key="3">
    <source>
        <dbReference type="ARBA" id="ARBA00022815"/>
    </source>
</evidence>
<feature type="region of interest" description="Disordered" evidence="5">
    <location>
        <begin position="199"/>
        <end position="223"/>
    </location>
</feature>
<evidence type="ECO:0000313" key="8">
    <source>
        <dbReference type="Proteomes" id="UP001607302"/>
    </source>
</evidence>
<reference evidence="7 8" key="1">
    <citation type="journal article" date="2024" name="Ann. Entomol. Soc. Am.">
        <title>Genomic analyses of the southern and eastern yellowjacket wasps (Hymenoptera: Vespidae) reveal evolutionary signatures of social life.</title>
        <authorList>
            <person name="Catto M.A."/>
            <person name="Caine P.B."/>
            <person name="Orr S.E."/>
            <person name="Hunt B.G."/>
            <person name="Goodisman M.A.D."/>
        </authorList>
    </citation>
    <scope>NUCLEOTIDE SEQUENCE [LARGE SCALE GENOMIC DNA]</scope>
    <source>
        <strain evidence="7">233</strain>
        <tissue evidence="7">Head and thorax</tissue>
    </source>
</reference>
<evidence type="ECO:0000256" key="1">
    <source>
        <dbReference type="ARBA" id="ARBA00004613"/>
    </source>
</evidence>
<dbReference type="AlphaFoldDB" id="A0ABD2A375"/>
<accession>A0ABD2A375</accession>
<dbReference type="GO" id="GO:0005576">
    <property type="term" value="C:extracellular region"/>
    <property type="evidence" value="ECO:0007669"/>
    <property type="project" value="UniProtKB-SubCell"/>
</dbReference>
<evidence type="ECO:0000256" key="6">
    <source>
        <dbReference type="SAM" id="SignalP"/>
    </source>
</evidence>
<feature type="compositionally biased region" description="Basic and acidic residues" evidence="5">
    <location>
        <begin position="209"/>
        <end position="223"/>
    </location>
</feature>
<dbReference type="EMBL" id="JAUDFV010000155">
    <property type="protein sequence ID" value="KAL2715061.1"/>
    <property type="molecule type" value="Genomic_DNA"/>
</dbReference>
<keyword evidence="6" id="KW-0732">Signal</keyword>
<keyword evidence="3" id="KW-0027">Amidation</keyword>
<dbReference type="Proteomes" id="UP001607302">
    <property type="component" value="Unassembled WGS sequence"/>
</dbReference>
<organism evidence="7 8">
    <name type="scientific">Vespula squamosa</name>
    <name type="common">Southern yellow jacket</name>
    <name type="synonym">Wasp</name>
    <dbReference type="NCBI Taxonomy" id="30214"/>
    <lineage>
        <taxon>Eukaryota</taxon>
        <taxon>Metazoa</taxon>
        <taxon>Ecdysozoa</taxon>
        <taxon>Arthropoda</taxon>
        <taxon>Hexapoda</taxon>
        <taxon>Insecta</taxon>
        <taxon>Pterygota</taxon>
        <taxon>Neoptera</taxon>
        <taxon>Endopterygota</taxon>
        <taxon>Hymenoptera</taxon>
        <taxon>Apocrita</taxon>
        <taxon>Aculeata</taxon>
        <taxon>Vespoidea</taxon>
        <taxon>Vespidae</taxon>
        <taxon>Vespinae</taxon>
        <taxon>Vespula</taxon>
    </lineage>
</organism>
<comment type="subcellular location">
    <subcellularLocation>
        <location evidence="1">Secreted</location>
    </subcellularLocation>
</comment>
<dbReference type="GO" id="GO:0007218">
    <property type="term" value="P:neuropeptide signaling pathway"/>
    <property type="evidence" value="ECO:0007669"/>
    <property type="project" value="UniProtKB-KW"/>
</dbReference>
<sequence>MSDHRPFFGLVLLILAVSFDQYCRGYSIDGPQESTFDTVSALYAFLLKKTTIPLWFGVHLCTLNIPLYLRIADVRNEKISCSRSSGLVPYPRTGRSSEMTDFHRSSRTSGLIHYPRVGRSDLPVFYVGANRKNDLGSTIDLEFFPGRGSDIDSTYEPDYEEFPPGLATIARHVERNYPKEKHDDSRPYNLALRGSHNRQGQLMMSVPRIGRDISDHDEPMNLL</sequence>